<comment type="similarity">
    <text evidence="2">Belongs to the bacterial solute-binding protein 2 family.</text>
</comment>
<dbReference type="InterPro" id="IPR028082">
    <property type="entry name" value="Peripla_BP_I"/>
</dbReference>
<evidence type="ECO:0000256" key="2">
    <source>
        <dbReference type="ARBA" id="ARBA00007639"/>
    </source>
</evidence>
<feature type="signal peptide" evidence="4">
    <location>
        <begin position="1"/>
        <end position="25"/>
    </location>
</feature>
<dbReference type="Pfam" id="PF13407">
    <property type="entry name" value="Peripla_BP_4"/>
    <property type="match status" value="1"/>
</dbReference>
<accession>A0A0M2NGE5</accession>
<dbReference type="OrthoDB" id="9769193at2"/>
<comment type="subcellular location">
    <subcellularLocation>
        <location evidence="1">Cell envelope</location>
    </subcellularLocation>
</comment>
<feature type="domain" description="Periplasmic binding protein" evidence="5">
    <location>
        <begin position="64"/>
        <end position="315"/>
    </location>
</feature>
<protein>
    <submittedName>
        <fullName evidence="6">Ribose ABC transport system, periplasmic ribose-binding protein RbsB</fullName>
    </submittedName>
</protein>
<dbReference type="GO" id="GO:0030246">
    <property type="term" value="F:carbohydrate binding"/>
    <property type="evidence" value="ECO:0007669"/>
    <property type="project" value="UniProtKB-ARBA"/>
</dbReference>
<proteinExistence type="inferred from homology"/>
<gene>
    <name evidence="6" type="ORF">CHK_0775</name>
</gene>
<sequence>MKKTKGLALATAIIMAAMVLLSACAAPATPSEAASTEAASAAASTAAPADNGGGETGGSAKTVGIAIYSMDADSCVALVKEAQAVADELGWKVTLLDAQGDPSTQADQMANLISQKVDAIILNPTDTTSLLPSIQAAKEAGIPVVGVGMEMDKECMDQLLFFAGVDDYSLAFTGCEWIAENYKDKGAQVALITGAAGTDPTNKTIQAFQDATKDTDINYAGDFAGDFDSAKAMSITEDLMTKYPELSVIYCQDHVMALGAASAVQDAGKAEQIAIVGACGIPDYLQYVKDGSVTCFGYVLLYQCGGFAMRQLSDYFNDPGAEFAPKYYAAPVVVTAQNVDQADSIEFDFVAAK</sequence>
<dbReference type="RefSeq" id="WP_046442721.1">
    <property type="nucleotide sequence ID" value="NZ_LAYJ01000068.1"/>
</dbReference>
<dbReference type="Proteomes" id="UP000034076">
    <property type="component" value="Unassembled WGS sequence"/>
</dbReference>
<dbReference type="PANTHER" id="PTHR46847">
    <property type="entry name" value="D-ALLOSE-BINDING PERIPLASMIC PROTEIN-RELATED"/>
    <property type="match status" value="1"/>
</dbReference>
<dbReference type="CDD" id="cd01536">
    <property type="entry name" value="PBP1_ABC_sugar_binding-like"/>
    <property type="match status" value="1"/>
</dbReference>
<evidence type="ECO:0000256" key="1">
    <source>
        <dbReference type="ARBA" id="ARBA00004196"/>
    </source>
</evidence>
<dbReference type="InterPro" id="IPR025997">
    <property type="entry name" value="SBP_2_dom"/>
</dbReference>
<evidence type="ECO:0000256" key="3">
    <source>
        <dbReference type="ARBA" id="ARBA00022729"/>
    </source>
</evidence>
<name>A0A0M2NGE5_9FIRM</name>
<dbReference type="STRING" id="270498.CHK_0775"/>
<evidence type="ECO:0000313" key="6">
    <source>
        <dbReference type="EMBL" id="KKI51609.1"/>
    </source>
</evidence>
<dbReference type="Gene3D" id="3.40.50.2300">
    <property type="match status" value="2"/>
</dbReference>
<dbReference type="GO" id="GO:0030313">
    <property type="term" value="C:cell envelope"/>
    <property type="evidence" value="ECO:0007669"/>
    <property type="project" value="UniProtKB-SubCell"/>
</dbReference>
<dbReference type="SUPFAM" id="SSF53822">
    <property type="entry name" value="Periplasmic binding protein-like I"/>
    <property type="match status" value="1"/>
</dbReference>
<evidence type="ECO:0000256" key="4">
    <source>
        <dbReference type="SAM" id="SignalP"/>
    </source>
</evidence>
<evidence type="ECO:0000259" key="5">
    <source>
        <dbReference type="Pfam" id="PF13407"/>
    </source>
</evidence>
<feature type="chain" id="PRO_5038893271" evidence="4">
    <location>
        <begin position="26"/>
        <end position="353"/>
    </location>
</feature>
<reference evidence="6 7" key="1">
    <citation type="submission" date="2015-04" db="EMBL/GenBank/DDBJ databases">
        <title>Draft genome sequence of bacteremic isolate Catabacter hongkongensis type strain HKU16T.</title>
        <authorList>
            <person name="Lau S.K."/>
            <person name="Teng J.L."/>
            <person name="Huang Y."/>
            <person name="Curreem S.O."/>
            <person name="Tsui S.K."/>
            <person name="Woo P.C."/>
        </authorList>
    </citation>
    <scope>NUCLEOTIDE SEQUENCE [LARGE SCALE GENOMIC DNA]</scope>
    <source>
        <strain evidence="6 7">HKU16</strain>
    </source>
</reference>
<dbReference type="PROSITE" id="PS51257">
    <property type="entry name" value="PROKAR_LIPOPROTEIN"/>
    <property type="match status" value="1"/>
</dbReference>
<organism evidence="6 7">
    <name type="scientific">Christensenella hongkongensis</name>
    <dbReference type="NCBI Taxonomy" id="270498"/>
    <lineage>
        <taxon>Bacteria</taxon>
        <taxon>Bacillati</taxon>
        <taxon>Bacillota</taxon>
        <taxon>Clostridia</taxon>
        <taxon>Christensenellales</taxon>
        <taxon>Christensenellaceae</taxon>
        <taxon>Christensenella</taxon>
    </lineage>
</organism>
<dbReference type="EMBL" id="LAYJ01000068">
    <property type="protein sequence ID" value="KKI51609.1"/>
    <property type="molecule type" value="Genomic_DNA"/>
</dbReference>
<comment type="caution">
    <text evidence="6">The sequence shown here is derived from an EMBL/GenBank/DDBJ whole genome shotgun (WGS) entry which is preliminary data.</text>
</comment>
<keyword evidence="7" id="KW-1185">Reference proteome</keyword>
<dbReference type="AlphaFoldDB" id="A0A0M2NGE5"/>
<dbReference type="PANTHER" id="PTHR46847:SF1">
    <property type="entry name" value="D-ALLOSE-BINDING PERIPLASMIC PROTEIN-RELATED"/>
    <property type="match status" value="1"/>
</dbReference>
<evidence type="ECO:0000313" key="7">
    <source>
        <dbReference type="Proteomes" id="UP000034076"/>
    </source>
</evidence>
<keyword evidence="3 4" id="KW-0732">Signal</keyword>